<feature type="region of interest" description="Disordered" evidence="1">
    <location>
        <begin position="1"/>
        <end position="46"/>
    </location>
</feature>
<accession>A0AAD2FGV3</accession>
<dbReference type="Proteomes" id="UP001295423">
    <property type="component" value="Unassembled WGS sequence"/>
</dbReference>
<organism evidence="2 3">
    <name type="scientific">Cylindrotheca closterium</name>
    <dbReference type="NCBI Taxonomy" id="2856"/>
    <lineage>
        <taxon>Eukaryota</taxon>
        <taxon>Sar</taxon>
        <taxon>Stramenopiles</taxon>
        <taxon>Ochrophyta</taxon>
        <taxon>Bacillariophyta</taxon>
        <taxon>Bacillariophyceae</taxon>
        <taxon>Bacillariophycidae</taxon>
        <taxon>Bacillariales</taxon>
        <taxon>Bacillariaceae</taxon>
        <taxon>Cylindrotheca</taxon>
    </lineage>
</organism>
<evidence type="ECO:0000256" key="1">
    <source>
        <dbReference type="SAM" id="MobiDB-lite"/>
    </source>
</evidence>
<sequence length="485" mass="55043">MASTSKQEKKKKGEKSFKTNKKQTTTIAAASNYDNDDDDNDDDDCAPKLLLDHETRQLRKLKSLYQSCIFKADAMALQKSQGHSSSPEPVDVMQQQQQQLVEKTLCQPKHSSLKTWVELQQQMYDCGIMSDKQQDALWNAGVDLVARSESSKERTTSKETKAKAEIPTKATLAVADDTAADWQQHEQPIAVVVKQQDGTIEDKFLFSPETIREKVGSLKKELLEENPFCETTICCEKNLKRKRLNNKKNKNKKKEKKNRSQGSSSSSTTTNTSSSKRAKTNKEEAARISPTTTSTTTATTGESSATTTTTTFQAAPSEAAKRKRTHPKQPSTVMVGDTIWVHYEDDDWWYKGRVLASTQNYNAQSNHRQGLVTVQWEDDKYNDSQEALDVNNNGDAYCWGVDNDPNANFNQEKEELVSTLNIGCQLSIYWPAEQESFPGTLTKMDKSRKEKDIHYIEYEDGDCEWLNLNQRRFTILNYDDNNEEE</sequence>
<feature type="compositionally biased region" description="Low complexity" evidence="1">
    <location>
        <begin position="291"/>
        <end position="311"/>
    </location>
</feature>
<dbReference type="AlphaFoldDB" id="A0AAD2FGV3"/>
<feature type="compositionally biased region" description="Polar residues" evidence="1">
    <location>
        <begin position="23"/>
        <end position="33"/>
    </location>
</feature>
<feature type="compositionally biased region" description="Basic residues" evidence="1">
    <location>
        <begin position="244"/>
        <end position="259"/>
    </location>
</feature>
<protein>
    <recommendedName>
        <fullName evidence="4">Tudor domain-containing protein</fullName>
    </recommendedName>
</protein>
<proteinExistence type="predicted"/>
<feature type="region of interest" description="Disordered" evidence="1">
    <location>
        <begin position="244"/>
        <end position="331"/>
    </location>
</feature>
<comment type="caution">
    <text evidence="2">The sequence shown here is derived from an EMBL/GenBank/DDBJ whole genome shotgun (WGS) entry which is preliminary data.</text>
</comment>
<evidence type="ECO:0000313" key="3">
    <source>
        <dbReference type="Proteomes" id="UP001295423"/>
    </source>
</evidence>
<feature type="compositionally biased region" description="Low complexity" evidence="1">
    <location>
        <begin position="263"/>
        <end position="275"/>
    </location>
</feature>
<keyword evidence="3" id="KW-1185">Reference proteome</keyword>
<evidence type="ECO:0008006" key="4">
    <source>
        <dbReference type="Google" id="ProtNLM"/>
    </source>
</evidence>
<feature type="compositionally biased region" description="Acidic residues" evidence="1">
    <location>
        <begin position="34"/>
        <end position="44"/>
    </location>
</feature>
<dbReference type="EMBL" id="CAKOGP040000624">
    <property type="protein sequence ID" value="CAJ1937277.1"/>
    <property type="molecule type" value="Genomic_DNA"/>
</dbReference>
<gene>
    <name evidence="2" type="ORF">CYCCA115_LOCUS5587</name>
</gene>
<reference evidence="2" key="1">
    <citation type="submission" date="2023-08" db="EMBL/GenBank/DDBJ databases">
        <authorList>
            <person name="Audoor S."/>
            <person name="Bilcke G."/>
        </authorList>
    </citation>
    <scope>NUCLEOTIDE SEQUENCE</scope>
</reference>
<feature type="compositionally biased region" description="Basic residues" evidence="1">
    <location>
        <begin position="8"/>
        <end position="21"/>
    </location>
</feature>
<evidence type="ECO:0000313" key="2">
    <source>
        <dbReference type="EMBL" id="CAJ1937277.1"/>
    </source>
</evidence>
<name>A0AAD2FGV3_9STRA</name>
<dbReference type="CDD" id="cd20404">
    <property type="entry name" value="Tudor_Agenet_AtEML-like"/>
    <property type="match status" value="1"/>
</dbReference>